<dbReference type="AlphaFoldDB" id="A0AAJ6QT47"/>
<protein>
    <submittedName>
        <fullName evidence="3">Uncharacterized protein LOC100903836</fullName>
    </submittedName>
</protein>
<name>A0AAJ6QT47_9ACAR</name>
<reference evidence="3" key="1">
    <citation type="submission" date="2025-08" db="UniProtKB">
        <authorList>
            <consortium name="RefSeq"/>
        </authorList>
    </citation>
    <scope>IDENTIFICATION</scope>
</reference>
<evidence type="ECO:0000313" key="3">
    <source>
        <dbReference type="RefSeq" id="XP_003743023.1"/>
    </source>
</evidence>
<proteinExistence type="predicted"/>
<evidence type="ECO:0000259" key="1">
    <source>
        <dbReference type="Pfam" id="PF07707"/>
    </source>
</evidence>
<dbReference type="Gene3D" id="1.25.40.420">
    <property type="match status" value="1"/>
</dbReference>
<gene>
    <name evidence="3" type="primary">LOC100903836</name>
</gene>
<organism evidence="2 3">
    <name type="scientific">Galendromus occidentalis</name>
    <name type="common">western predatory mite</name>
    <dbReference type="NCBI Taxonomy" id="34638"/>
    <lineage>
        <taxon>Eukaryota</taxon>
        <taxon>Metazoa</taxon>
        <taxon>Ecdysozoa</taxon>
        <taxon>Arthropoda</taxon>
        <taxon>Chelicerata</taxon>
        <taxon>Arachnida</taxon>
        <taxon>Acari</taxon>
        <taxon>Parasitiformes</taxon>
        <taxon>Mesostigmata</taxon>
        <taxon>Gamasina</taxon>
        <taxon>Phytoseioidea</taxon>
        <taxon>Phytoseiidae</taxon>
        <taxon>Typhlodrominae</taxon>
        <taxon>Galendromus</taxon>
    </lineage>
</organism>
<dbReference type="Proteomes" id="UP000694867">
    <property type="component" value="Unplaced"/>
</dbReference>
<dbReference type="InterPro" id="IPR011705">
    <property type="entry name" value="BACK"/>
</dbReference>
<feature type="domain" description="BACK" evidence="1">
    <location>
        <begin position="122"/>
        <end position="179"/>
    </location>
</feature>
<accession>A0AAJ6QT47</accession>
<dbReference type="KEGG" id="goe:100903836"/>
<keyword evidence="2" id="KW-1185">Reference proteome</keyword>
<sequence>MTYEGPAPDMTDDSRTVKTLLELQDALDSCQHCVQSLRELFSVGKSTVSASCLDNMISNLRALSLRETLETLMGAIRLEISGSQILEIYKSAQDLQLSGVLYETMLEKTCLYATFIPDHCSTLPFDLLLKLLRDDELNVSSEDDVLDLVEKSKSRDARELNELISCIRFPFLTCSAFDALIERFPEASRSQGYQICKKSIDWLKDMPKEQLTRRRHYVSHLHLLLHEDSIGDSEWEKLAVSCLWGSEATDAVSSTLKGEPQSVVEARSRCVVLPQKVVVGASSGSELWAWIIDTSSGSSLASPSEKHIHPDLTGAEFVDASETDEGQVLVSWRRTSDDSYHLGVLSSIDKMEPSCEEIDLPPTVGGLRSTLYGDLVIILSKTQLILFDRATQVKSVYDSPARSSSSFLDLIVISTDSKKRIYVFDRRTVIGSEPPELPHVDLLLVFDLDRLEWERDSWTLELEQGGRSCILPSNGLALFEYRGNVGILAELTEGCGIRNKIILVHDSDRDQFTEDVADIPAVTDEGLGLREVLGLIPTDMNPCAHESVFSRYCRTNSSSQQLRELRKLAE</sequence>
<dbReference type="Pfam" id="PF07707">
    <property type="entry name" value="BACK"/>
    <property type="match status" value="1"/>
</dbReference>
<evidence type="ECO:0000313" key="2">
    <source>
        <dbReference type="Proteomes" id="UP000694867"/>
    </source>
</evidence>
<dbReference type="GeneID" id="100903836"/>
<dbReference type="RefSeq" id="XP_003743023.1">
    <property type="nucleotide sequence ID" value="XM_003742975.2"/>
</dbReference>